<evidence type="ECO:0000256" key="16">
    <source>
        <dbReference type="ARBA" id="ARBA00023242"/>
    </source>
</evidence>
<comment type="similarity">
    <text evidence="5">Belongs to the CAF1 family.</text>
</comment>
<evidence type="ECO:0000256" key="1">
    <source>
        <dbReference type="ARBA" id="ARBA00001663"/>
    </source>
</evidence>
<sequence>MVSIDTEFPGIVYRPANVNKHELGKLPPIWNYQVIRDNVNSTKIIQLGLALCDDKGSLPHFGSACIETEEACHPRSLKIKHSTEDFRQATWTKRLKTEERGRDVQVKRKGDFQAKYPSLPHSMHCTNSTGHTNCRMTPEQYPHSLQHTLPPPAKP</sequence>
<dbReference type="GO" id="GO:0004535">
    <property type="term" value="F:poly(A)-specific ribonuclease activity"/>
    <property type="evidence" value="ECO:0007669"/>
    <property type="project" value="UniProtKB-EC"/>
</dbReference>
<dbReference type="Gene3D" id="3.30.420.10">
    <property type="entry name" value="Ribonuclease H-like superfamily/Ribonuclease H"/>
    <property type="match status" value="1"/>
</dbReference>
<comment type="subunit">
    <text evidence="6">Component of the CCR4-NOT complex, at least composed of CRR4 and CAF1 proteins.</text>
</comment>
<comment type="function">
    <text evidence="17">Ubiquitous transcription factor required for a diverse set of processes. It is a component of the CCR4 complex involved in the control of gene expression.</text>
</comment>
<dbReference type="Proteomes" id="UP001459277">
    <property type="component" value="Unassembled WGS sequence"/>
</dbReference>
<evidence type="ECO:0000256" key="11">
    <source>
        <dbReference type="ARBA" id="ARBA00022801"/>
    </source>
</evidence>
<dbReference type="Pfam" id="PF04857">
    <property type="entry name" value="CAF1"/>
    <property type="match status" value="1"/>
</dbReference>
<evidence type="ECO:0000256" key="10">
    <source>
        <dbReference type="ARBA" id="ARBA00022723"/>
    </source>
</evidence>
<keyword evidence="15" id="KW-0804">Transcription</keyword>
<name>A0AAW2CL97_9ROSI</name>
<evidence type="ECO:0000256" key="3">
    <source>
        <dbReference type="ARBA" id="ARBA00004123"/>
    </source>
</evidence>
<dbReference type="InterPro" id="IPR012337">
    <property type="entry name" value="RNaseH-like_sf"/>
</dbReference>
<dbReference type="InterPro" id="IPR039637">
    <property type="entry name" value="CNOT7/CNOT8/Pop2"/>
</dbReference>
<dbReference type="GO" id="GO:0005737">
    <property type="term" value="C:cytoplasm"/>
    <property type="evidence" value="ECO:0007669"/>
    <property type="project" value="UniProtKB-SubCell"/>
</dbReference>
<keyword evidence="16" id="KW-0539">Nucleus</keyword>
<dbReference type="EC" id="3.1.13.4" evidence="7"/>
<gene>
    <name evidence="19" type="ORF">SO802_021976</name>
</gene>
<evidence type="ECO:0000256" key="2">
    <source>
        <dbReference type="ARBA" id="ARBA00001968"/>
    </source>
</evidence>
<evidence type="ECO:0000256" key="9">
    <source>
        <dbReference type="ARBA" id="ARBA00022722"/>
    </source>
</evidence>
<comment type="subcellular location">
    <subcellularLocation>
        <location evidence="4">Cytoplasm</location>
    </subcellularLocation>
    <subcellularLocation>
        <location evidence="3">Nucleus</location>
    </subcellularLocation>
</comment>
<comment type="caution">
    <text evidence="19">The sequence shown here is derived from an EMBL/GenBank/DDBJ whole genome shotgun (WGS) entry which is preliminary data.</text>
</comment>
<keyword evidence="10" id="KW-0479">Metal-binding</keyword>
<feature type="region of interest" description="Disordered" evidence="18">
    <location>
        <begin position="130"/>
        <end position="155"/>
    </location>
</feature>
<dbReference type="GO" id="GO:0046872">
    <property type="term" value="F:metal ion binding"/>
    <property type="evidence" value="ECO:0007669"/>
    <property type="project" value="UniProtKB-KW"/>
</dbReference>
<evidence type="ECO:0000256" key="17">
    <source>
        <dbReference type="ARBA" id="ARBA00025148"/>
    </source>
</evidence>
<keyword evidence="8" id="KW-0963">Cytoplasm</keyword>
<evidence type="ECO:0000256" key="14">
    <source>
        <dbReference type="ARBA" id="ARBA00023015"/>
    </source>
</evidence>
<keyword evidence="13" id="KW-0694">RNA-binding</keyword>
<evidence type="ECO:0000256" key="18">
    <source>
        <dbReference type="SAM" id="MobiDB-lite"/>
    </source>
</evidence>
<evidence type="ECO:0000256" key="15">
    <source>
        <dbReference type="ARBA" id="ARBA00023163"/>
    </source>
</evidence>
<comment type="cofactor">
    <cofactor evidence="2">
        <name>a divalent metal cation</name>
        <dbReference type="ChEBI" id="CHEBI:60240"/>
    </cofactor>
</comment>
<accession>A0AAW2CL97</accession>
<protein>
    <recommendedName>
        <fullName evidence="7">poly(A)-specific ribonuclease</fullName>
        <ecNumber evidence="7">3.1.13.4</ecNumber>
    </recommendedName>
</protein>
<evidence type="ECO:0000256" key="8">
    <source>
        <dbReference type="ARBA" id="ARBA00022490"/>
    </source>
</evidence>
<dbReference type="AlphaFoldDB" id="A0AAW2CL97"/>
<reference evidence="19 20" key="1">
    <citation type="submission" date="2024-01" db="EMBL/GenBank/DDBJ databases">
        <title>A telomere-to-telomere, gap-free genome of sweet tea (Lithocarpus litseifolius).</title>
        <authorList>
            <person name="Zhou J."/>
        </authorList>
    </citation>
    <scope>NUCLEOTIDE SEQUENCE [LARGE SCALE GENOMIC DNA]</scope>
    <source>
        <strain evidence="19">Zhou-2022a</strain>
        <tissue evidence="19">Leaf</tissue>
    </source>
</reference>
<evidence type="ECO:0000256" key="4">
    <source>
        <dbReference type="ARBA" id="ARBA00004496"/>
    </source>
</evidence>
<dbReference type="GO" id="GO:0005634">
    <property type="term" value="C:nucleus"/>
    <property type="evidence" value="ECO:0007669"/>
    <property type="project" value="UniProtKB-SubCell"/>
</dbReference>
<comment type="catalytic activity">
    <reaction evidence="1">
        <text>Exonucleolytic cleavage of poly(A) to 5'-AMP.</text>
        <dbReference type="EC" id="3.1.13.4"/>
    </reaction>
</comment>
<keyword evidence="12" id="KW-0269">Exonuclease</keyword>
<evidence type="ECO:0000256" key="12">
    <source>
        <dbReference type="ARBA" id="ARBA00022839"/>
    </source>
</evidence>
<evidence type="ECO:0000313" key="19">
    <source>
        <dbReference type="EMBL" id="KAK9997290.1"/>
    </source>
</evidence>
<dbReference type="SUPFAM" id="SSF53098">
    <property type="entry name" value="Ribonuclease H-like"/>
    <property type="match status" value="1"/>
</dbReference>
<proteinExistence type="inferred from homology"/>
<keyword evidence="20" id="KW-1185">Reference proteome</keyword>
<evidence type="ECO:0000256" key="13">
    <source>
        <dbReference type="ARBA" id="ARBA00022884"/>
    </source>
</evidence>
<dbReference type="InterPro" id="IPR006941">
    <property type="entry name" value="RNase_CAF1"/>
</dbReference>
<organism evidence="19 20">
    <name type="scientific">Lithocarpus litseifolius</name>
    <dbReference type="NCBI Taxonomy" id="425828"/>
    <lineage>
        <taxon>Eukaryota</taxon>
        <taxon>Viridiplantae</taxon>
        <taxon>Streptophyta</taxon>
        <taxon>Embryophyta</taxon>
        <taxon>Tracheophyta</taxon>
        <taxon>Spermatophyta</taxon>
        <taxon>Magnoliopsida</taxon>
        <taxon>eudicotyledons</taxon>
        <taxon>Gunneridae</taxon>
        <taxon>Pentapetalae</taxon>
        <taxon>rosids</taxon>
        <taxon>fabids</taxon>
        <taxon>Fagales</taxon>
        <taxon>Fagaceae</taxon>
        <taxon>Lithocarpus</taxon>
    </lineage>
</organism>
<keyword evidence="14" id="KW-0805">Transcription regulation</keyword>
<dbReference type="PANTHER" id="PTHR10797">
    <property type="entry name" value="CCR4-NOT TRANSCRIPTION COMPLEX SUBUNIT"/>
    <property type="match status" value="1"/>
</dbReference>
<evidence type="ECO:0000256" key="7">
    <source>
        <dbReference type="ARBA" id="ARBA00012161"/>
    </source>
</evidence>
<dbReference type="InterPro" id="IPR036397">
    <property type="entry name" value="RNaseH_sf"/>
</dbReference>
<dbReference type="GO" id="GO:0003723">
    <property type="term" value="F:RNA binding"/>
    <property type="evidence" value="ECO:0007669"/>
    <property type="project" value="UniProtKB-KW"/>
</dbReference>
<evidence type="ECO:0000313" key="20">
    <source>
        <dbReference type="Proteomes" id="UP001459277"/>
    </source>
</evidence>
<dbReference type="GO" id="GO:0030014">
    <property type="term" value="C:CCR4-NOT complex"/>
    <property type="evidence" value="ECO:0007669"/>
    <property type="project" value="InterPro"/>
</dbReference>
<keyword evidence="9" id="KW-0540">Nuclease</keyword>
<evidence type="ECO:0000256" key="5">
    <source>
        <dbReference type="ARBA" id="ARBA00008372"/>
    </source>
</evidence>
<keyword evidence="11" id="KW-0378">Hydrolase</keyword>
<evidence type="ECO:0000256" key="6">
    <source>
        <dbReference type="ARBA" id="ARBA00011757"/>
    </source>
</evidence>
<dbReference type="EMBL" id="JAZDWU010000007">
    <property type="protein sequence ID" value="KAK9997290.1"/>
    <property type="molecule type" value="Genomic_DNA"/>
</dbReference>